<accession>A0A1V9DAJ4</accession>
<organism evidence="1 2">
    <name type="scientific">Pantoea latae</name>
    <dbReference type="NCBI Taxonomy" id="1964541"/>
    <lineage>
        <taxon>Bacteria</taxon>
        <taxon>Pseudomonadati</taxon>
        <taxon>Pseudomonadota</taxon>
        <taxon>Gammaproteobacteria</taxon>
        <taxon>Enterobacterales</taxon>
        <taxon>Erwiniaceae</taxon>
        <taxon>Pantoea</taxon>
    </lineage>
</organism>
<comment type="caution">
    <text evidence="1">The sequence shown here is derived from an EMBL/GenBank/DDBJ whole genome shotgun (WGS) entry which is preliminary data.</text>
</comment>
<proteinExistence type="predicted"/>
<protein>
    <submittedName>
        <fullName evidence="1">Uncharacterized protein</fullName>
    </submittedName>
</protein>
<evidence type="ECO:0000313" key="1">
    <source>
        <dbReference type="EMBL" id="OQP30785.1"/>
    </source>
</evidence>
<dbReference type="GeneID" id="78551060"/>
<dbReference type="EMBL" id="MWUE01000033">
    <property type="protein sequence ID" value="OQP30785.1"/>
    <property type="molecule type" value="Genomic_DNA"/>
</dbReference>
<reference evidence="1 2" key="1">
    <citation type="submission" date="2017-02" db="EMBL/GenBank/DDBJ databases">
        <title>Whole genome shotgun sequence of Pantoea agglomerans strain AS1 isolated from a cycad, Zamia floridana in Central Florida, USA.</title>
        <authorList>
            <person name="Lata P."/>
            <person name="Govindarajan S."/>
            <person name="Qi F."/>
            <person name="Li J.-L."/>
            <person name="Maurya S.K."/>
            <person name="Sahoo M.K."/>
        </authorList>
    </citation>
    <scope>NUCLEOTIDE SEQUENCE [LARGE SCALE GENOMIC DNA]</scope>
    <source>
        <strain evidence="1 2">AS1</strain>
    </source>
</reference>
<keyword evidence="2" id="KW-1185">Reference proteome</keyword>
<name>A0A1V9DAJ4_9GAMM</name>
<dbReference type="Proteomes" id="UP000192769">
    <property type="component" value="Unassembled WGS sequence"/>
</dbReference>
<dbReference type="OrthoDB" id="6540366at2"/>
<dbReference type="RefSeq" id="WP_033748479.1">
    <property type="nucleotide sequence ID" value="NZ_MWUE01000033.1"/>
</dbReference>
<dbReference type="AlphaFoldDB" id="A0A1V9DAJ4"/>
<evidence type="ECO:0000313" key="2">
    <source>
        <dbReference type="Proteomes" id="UP000192769"/>
    </source>
</evidence>
<sequence>MKFENQDAFKLAVAYMERKENVTGITVYFKSFIETYQKFDRWLSAADPVQAVEEEKKAAKANPDSLL</sequence>
<gene>
    <name evidence="1" type="ORF">B2J69_21385</name>
</gene>